<dbReference type="PROSITE" id="PS51257">
    <property type="entry name" value="PROKAR_LIPOPROTEIN"/>
    <property type="match status" value="1"/>
</dbReference>
<gene>
    <name evidence="3" type="ORF">AB2L28_13360</name>
</gene>
<dbReference type="Proteomes" id="UP001566476">
    <property type="component" value="Unassembled WGS sequence"/>
</dbReference>
<feature type="region of interest" description="Disordered" evidence="1">
    <location>
        <begin position="21"/>
        <end position="47"/>
    </location>
</feature>
<protein>
    <submittedName>
        <fullName evidence="3">Uncharacterized protein</fullName>
    </submittedName>
</protein>
<feature type="signal peptide" evidence="2">
    <location>
        <begin position="1"/>
        <end position="17"/>
    </location>
</feature>
<organism evidence="3 4">
    <name type="scientific">Kineococcus mangrovi</name>
    <dbReference type="NCBI Taxonomy" id="1660183"/>
    <lineage>
        <taxon>Bacteria</taxon>
        <taxon>Bacillati</taxon>
        <taxon>Actinomycetota</taxon>
        <taxon>Actinomycetes</taxon>
        <taxon>Kineosporiales</taxon>
        <taxon>Kineosporiaceae</taxon>
        <taxon>Kineococcus</taxon>
    </lineage>
</organism>
<evidence type="ECO:0000313" key="4">
    <source>
        <dbReference type="Proteomes" id="UP001566476"/>
    </source>
</evidence>
<feature type="chain" id="PRO_5046672120" evidence="2">
    <location>
        <begin position="18"/>
        <end position="187"/>
    </location>
</feature>
<evidence type="ECO:0000256" key="1">
    <source>
        <dbReference type="SAM" id="MobiDB-lite"/>
    </source>
</evidence>
<evidence type="ECO:0000313" key="3">
    <source>
        <dbReference type="EMBL" id="MEZ0493224.1"/>
    </source>
</evidence>
<feature type="compositionally biased region" description="Low complexity" evidence="1">
    <location>
        <begin position="28"/>
        <end position="46"/>
    </location>
</feature>
<proteinExistence type="predicted"/>
<accession>A0ABV4I6K2</accession>
<dbReference type="EMBL" id="JBGGTQ010000006">
    <property type="protein sequence ID" value="MEZ0493224.1"/>
    <property type="molecule type" value="Genomic_DNA"/>
</dbReference>
<keyword evidence="4" id="KW-1185">Reference proteome</keyword>
<evidence type="ECO:0000256" key="2">
    <source>
        <dbReference type="SAM" id="SignalP"/>
    </source>
</evidence>
<sequence length="187" mass="19605">MRPVLAPPLAAVLLALAACGTQTPSPSTGAPTDVPTTAPDVDTWTPSPEQIAHDEWLQAGPPATSMPTRTCTRHEPTEEELATTDPDDLLAVSGLSWTSCFDPSTYSTASPCTPPPDLAEGQGFACVEGPRLTQRVVDDWNEFVDTEDRAAARRLGMGLEEYRTRYLDDAGGPPVGSSAGSGGEPAP</sequence>
<dbReference type="RefSeq" id="WP_370719473.1">
    <property type="nucleotide sequence ID" value="NZ_JBGGTQ010000006.1"/>
</dbReference>
<keyword evidence="2" id="KW-0732">Signal</keyword>
<comment type="caution">
    <text evidence="3">The sequence shown here is derived from an EMBL/GenBank/DDBJ whole genome shotgun (WGS) entry which is preliminary data.</text>
</comment>
<name>A0ABV4I6K2_9ACTN</name>
<feature type="region of interest" description="Disordered" evidence="1">
    <location>
        <begin position="166"/>
        <end position="187"/>
    </location>
</feature>
<reference evidence="3 4" key="1">
    <citation type="submission" date="2024-07" db="EMBL/GenBank/DDBJ databases">
        <authorList>
            <person name="Thanompreechachai J."/>
            <person name="Duangmal K."/>
        </authorList>
    </citation>
    <scope>NUCLEOTIDE SEQUENCE [LARGE SCALE GENOMIC DNA]</scope>
    <source>
        <strain evidence="3 4">TBRC 1896</strain>
    </source>
</reference>